<keyword evidence="1" id="KW-0472">Membrane</keyword>
<dbReference type="EMBL" id="GL385400">
    <property type="protein sequence ID" value="EJT72106.1"/>
    <property type="molecule type" value="Genomic_DNA"/>
</dbReference>
<reference evidence="3" key="5">
    <citation type="submission" date="2018-04" db="UniProtKB">
        <authorList>
            <consortium name="EnsemblFungi"/>
        </authorList>
    </citation>
    <scope>IDENTIFICATION</scope>
    <source>
        <strain evidence="3">R3-111a-1</strain>
    </source>
</reference>
<name>J3PCY2_GAET3</name>
<keyword evidence="1" id="KW-0812">Transmembrane</keyword>
<reference evidence="2" key="2">
    <citation type="submission" date="2010-07" db="EMBL/GenBank/DDBJ databases">
        <authorList>
            <consortium name="The Broad Institute Genome Sequencing Platform"/>
            <consortium name="Broad Institute Genome Sequencing Center for Infectious Disease"/>
            <person name="Ma L.-J."/>
            <person name="Dead R."/>
            <person name="Young S."/>
            <person name="Zeng Q."/>
            <person name="Koehrsen M."/>
            <person name="Alvarado L."/>
            <person name="Berlin A."/>
            <person name="Chapman S.B."/>
            <person name="Chen Z."/>
            <person name="Freedman E."/>
            <person name="Gellesch M."/>
            <person name="Goldberg J."/>
            <person name="Griggs A."/>
            <person name="Gujja S."/>
            <person name="Heilman E.R."/>
            <person name="Heiman D."/>
            <person name="Hepburn T."/>
            <person name="Howarth C."/>
            <person name="Jen D."/>
            <person name="Larson L."/>
            <person name="Mehta T."/>
            <person name="Neiman D."/>
            <person name="Pearson M."/>
            <person name="Roberts A."/>
            <person name="Saif S."/>
            <person name="Shea T."/>
            <person name="Shenoy N."/>
            <person name="Sisk P."/>
            <person name="Stolte C."/>
            <person name="Sykes S."/>
            <person name="Walk T."/>
            <person name="White J."/>
            <person name="Yandava C."/>
            <person name="Haas B."/>
            <person name="Nusbaum C."/>
            <person name="Birren B."/>
        </authorList>
    </citation>
    <scope>NUCLEOTIDE SEQUENCE</scope>
    <source>
        <strain evidence="2">R3-111a-1</strain>
    </source>
</reference>
<feature type="transmembrane region" description="Helical" evidence="1">
    <location>
        <begin position="6"/>
        <end position="31"/>
    </location>
</feature>
<evidence type="ECO:0000256" key="1">
    <source>
        <dbReference type="SAM" id="Phobius"/>
    </source>
</evidence>
<organism evidence="2">
    <name type="scientific">Gaeumannomyces tritici (strain R3-111a-1)</name>
    <name type="common">Wheat and barley take-all root rot fungus</name>
    <name type="synonym">Gaeumannomyces graminis var. tritici</name>
    <dbReference type="NCBI Taxonomy" id="644352"/>
    <lineage>
        <taxon>Eukaryota</taxon>
        <taxon>Fungi</taxon>
        <taxon>Dikarya</taxon>
        <taxon>Ascomycota</taxon>
        <taxon>Pezizomycotina</taxon>
        <taxon>Sordariomycetes</taxon>
        <taxon>Sordariomycetidae</taxon>
        <taxon>Magnaporthales</taxon>
        <taxon>Magnaporthaceae</taxon>
        <taxon>Gaeumannomyces</taxon>
    </lineage>
</organism>
<dbReference type="AlphaFoldDB" id="J3PCY2"/>
<dbReference type="EnsemblFungi" id="EJT72106">
    <property type="protein sequence ID" value="EJT72106"/>
    <property type="gene ID" value="GGTG_11353"/>
</dbReference>
<keyword evidence="4" id="KW-1185">Reference proteome</keyword>
<evidence type="ECO:0000313" key="2">
    <source>
        <dbReference type="EMBL" id="EJT72106.1"/>
    </source>
</evidence>
<dbReference type="RefSeq" id="XP_009227503.1">
    <property type="nucleotide sequence ID" value="XM_009229239.1"/>
</dbReference>
<proteinExistence type="predicted"/>
<sequence>MLLKIFVKAFIALRVINLYPLICASLPLLLLTLKKPLLLSGIFTGKVRKAGRAKKTLKTAGSEKGKTIIAAQPLLQTPLPLRLPRVAKLALAVPFF</sequence>
<accession>J3PCY2</accession>
<reference evidence="3" key="4">
    <citation type="journal article" date="2015" name="G3 (Bethesda)">
        <title>Genome sequences of three phytopathogenic species of the Magnaporthaceae family of fungi.</title>
        <authorList>
            <person name="Okagaki L.H."/>
            <person name="Nunes C.C."/>
            <person name="Sailsbery J."/>
            <person name="Clay B."/>
            <person name="Brown D."/>
            <person name="John T."/>
            <person name="Oh Y."/>
            <person name="Young N."/>
            <person name="Fitzgerald M."/>
            <person name="Haas B.J."/>
            <person name="Zeng Q."/>
            <person name="Young S."/>
            <person name="Adiconis X."/>
            <person name="Fan L."/>
            <person name="Levin J.Z."/>
            <person name="Mitchell T.K."/>
            <person name="Okubara P.A."/>
            <person name="Farman M.L."/>
            <person name="Kohn L.M."/>
            <person name="Birren B."/>
            <person name="Ma L.-J."/>
            <person name="Dean R.A."/>
        </authorList>
    </citation>
    <scope>NUCLEOTIDE SEQUENCE</scope>
    <source>
        <strain evidence="3">R3-111a-1</strain>
    </source>
</reference>
<reference evidence="4" key="1">
    <citation type="submission" date="2010-07" db="EMBL/GenBank/DDBJ databases">
        <title>The genome sequence of Gaeumannomyces graminis var. tritici strain R3-111a-1.</title>
        <authorList>
            <consortium name="The Broad Institute Genome Sequencing Platform"/>
            <person name="Ma L.-J."/>
            <person name="Dead R."/>
            <person name="Young S."/>
            <person name="Zeng Q."/>
            <person name="Koehrsen M."/>
            <person name="Alvarado L."/>
            <person name="Berlin A."/>
            <person name="Chapman S.B."/>
            <person name="Chen Z."/>
            <person name="Freedman E."/>
            <person name="Gellesch M."/>
            <person name="Goldberg J."/>
            <person name="Griggs A."/>
            <person name="Gujja S."/>
            <person name="Heilman E.R."/>
            <person name="Heiman D."/>
            <person name="Hepburn T."/>
            <person name="Howarth C."/>
            <person name="Jen D."/>
            <person name="Larson L."/>
            <person name="Mehta T."/>
            <person name="Neiman D."/>
            <person name="Pearson M."/>
            <person name="Roberts A."/>
            <person name="Saif S."/>
            <person name="Shea T."/>
            <person name="Shenoy N."/>
            <person name="Sisk P."/>
            <person name="Stolte C."/>
            <person name="Sykes S."/>
            <person name="Walk T."/>
            <person name="White J."/>
            <person name="Yandava C."/>
            <person name="Haas B."/>
            <person name="Nusbaum C."/>
            <person name="Birren B."/>
        </authorList>
    </citation>
    <scope>NUCLEOTIDE SEQUENCE [LARGE SCALE GENOMIC DNA]</scope>
    <source>
        <strain evidence="4">R3-111a-1</strain>
    </source>
</reference>
<reference evidence="2" key="3">
    <citation type="submission" date="2010-09" db="EMBL/GenBank/DDBJ databases">
        <title>Annotation of Gaeumannomyces graminis var. tritici R3-111a-1.</title>
        <authorList>
            <consortium name="The Broad Institute Genome Sequencing Platform"/>
            <person name="Ma L.-J."/>
            <person name="Dead R."/>
            <person name="Young S.K."/>
            <person name="Zeng Q."/>
            <person name="Gargeya S."/>
            <person name="Fitzgerald M."/>
            <person name="Haas B."/>
            <person name="Abouelleil A."/>
            <person name="Alvarado L."/>
            <person name="Arachchi H.M."/>
            <person name="Berlin A."/>
            <person name="Brown A."/>
            <person name="Chapman S.B."/>
            <person name="Chen Z."/>
            <person name="Dunbar C."/>
            <person name="Freedman E."/>
            <person name="Gearin G."/>
            <person name="Gellesch M."/>
            <person name="Goldberg J."/>
            <person name="Griggs A."/>
            <person name="Gujja S."/>
            <person name="Heiman D."/>
            <person name="Howarth C."/>
            <person name="Larson L."/>
            <person name="Lui A."/>
            <person name="MacDonald P.J.P."/>
            <person name="Mehta T."/>
            <person name="Montmayeur A."/>
            <person name="Murphy C."/>
            <person name="Neiman D."/>
            <person name="Pearson M."/>
            <person name="Priest M."/>
            <person name="Roberts A."/>
            <person name="Saif S."/>
            <person name="Shea T."/>
            <person name="Shenoy N."/>
            <person name="Sisk P."/>
            <person name="Stolte C."/>
            <person name="Sykes S."/>
            <person name="Yandava C."/>
            <person name="Wortman J."/>
            <person name="Nusbaum C."/>
            <person name="Birren B."/>
        </authorList>
    </citation>
    <scope>NUCLEOTIDE SEQUENCE</scope>
    <source>
        <strain evidence="2">R3-111a-1</strain>
    </source>
</reference>
<protein>
    <submittedName>
        <fullName evidence="2 3">Uncharacterized protein</fullName>
    </submittedName>
</protein>
<evidence type="ECO:0000313" key="4">
    <source>
        <dbReference type="Proteomes" id="UP000006039"/>
    </source>
</evidence>
<keyword evidence="1" id="KW-1133">Transmembrane helix</keyword>
<dbReference type="GeneID" id="20351811"/>
<dbReference type="VEuPathDB" id="FungiDB:GGTG_11353"/>
<dbReference type="Proteomes" id="UP000006039">
    <property type="component" value="Unassembled WGS sequence"/>
</dbReference>
<evidence type="ECO:0000313" key="3">
    <source>
        <dbReference type="EnsemblFungi" id="EJT72106"/>
    </source>
</evidence>
<dbReference type="HOGENOM" id="CLU_2527582_0_0_1"/>
<gene>
    <name evidence="3" type="primary">20351811</name>
    <name evidence="2" type="ORF">GGTG_11353</name>
</gene>